<comment type="caution">
    <text evidence="8">The sequence shown here is derived from an EMBL/GenBank/DDBJ whole genome shotgun (WGS) entry which is preliminary data.</text>
</comment>
<comment type="similarity">
    <text evidence="1">Belongs to the HicA mRNA interferase family.</text>
</comment>
<dbReference type="RefSeq" id="WP_235179140.1">
    <property type="nucleotide sequence ID" value="NZ_JAKFFV010000014.1"/>
</dbReference>
<evidence type="ECO:0000256" key="2">
    <source>
        <dbReference type="ARBA" id="ARBA00022649"/>
    </source>
</evidence>
<evidence type="ECO:0000256" key="1">
    <source>
        <dbReference type="ARBA" id="ARBA00006620"/>
    </source>
</evidence>
<dbReference type="EMBL" id="JAKFFV010000014">
    <property type="protein sequence ID" value="MCF2500812.1"/>
    <property type="molecule type" value="Genomic_DNA"/>
</dbReference>
<evidence type="ECO:0000256" key="3">
    <source>
        <dbReference type="ARBA" id="ARBA00022722"/>
    </source>
</evidence>
<evidence type="ECO:0000256" key="6">
    <source>
        <dbReference type="ARBA" id="ARBA00022884"/>
    </source>
</evidence>
<evidence type="ECO:0000313" key="8">
    <source>
        <dbReference type="EMBL" id="MCF2500812.1"/>
    </source>
</evidence>
<name>A0A9X1TW68_9BACT</name>
<keyword evidence="7" id="KW-0346">Stress response</keyword>
<dbReference type="SUPFAM" id="SSF54786">
    <property type="entry name" value="YcfA/nrd intein domain"/>
    <property type="match status" value="1"/>
</dbReference>
<dbReference type="GO" id="GO:0004519">
    <property type="term" value="F:endonuclease activity"/>
    <property type="evidence" value="ECO:0007669"/>
    <property type="project" value="UniProtKB-KW"/>
</dbReference>
<keyword evidence="6" id="KW-0694">RNA-binding</keyword>
<dbReference type="Pfam" id="PF07927">
    <property type="entry name" value="HicA_toxin"/>
    <property type="match status" value="1"/>
</dbReference>
<keyword evidence="5" id="KW-0378">Hydrolase</keyword>
<evidence type="ECO:0000256" key="4">
    <source>
        <dbReference type="ARBA" id="ARBA00022759"/>
    </source>
</evidence>
<dbReference type="AlphaFoldDB" id="A0A9X1TW68"/>
<keyword evidence="4" id="KW-0255">Endonuclease</keyword>
<dbReference type="InterPro" id="IPR012933">
    <property type="entry name" value="HicA_mRNA_interferase"/>
</dbReference>
<keyword evidence="2" id="KW-1277">Toxin-antitoxin system</keyword>
<evidence type="ECO:0000313" key="9">
    <source>
        <dbReference type="Proteomes" id="UP001139411"/>
    </source>
</evidence>
<dbReference type="Proteomes" id="UP001139411">
    <property type="component" value="Unassembled WGS sequence"/>
</dbReference>
<dbReference type="InterPro" id="IPR038570">
    <property type="entry name" value="HicA_sf"/>
</dbReference>
<protein>
    <submittedName>
        <fullName evidence="8">Type II toxin-antitoxin system HicA family toxin</fullName>
    </submittedName>
</protein>
<evidence type="ECO:0000256" key="7">
    <source>
        <dbReference type="ARBA" id="ARBA00023016"/>
    </source>
</evidence>
<evidence type="ECO:0000256" key="5">
    <source>
        <dbReference type="ARBA" id="ARBA00022801"/>
    </source>
</evidence>
<dbReference type="GO" id="GO:0003729">
    <property type="term" value="F:mRNA binding"/>
    <property type="evidence" value="ECO:0007669"/>
    <property type="project" value="InterPro"/>
</dbReference>
<dbReference type="GO" id="GO:0016787">
    <property type="term" value="F:hydrolase activity"/>
    <property type="evidence" value="ECO:0007669"/>
    <property type="project" value="UniProtKB-KW"/>
</dbReference>
<organism evidence="8 9">
    <name type="scientific">Dyadobacter chenhuakuii</name>
    <dbReference type="NCBI Taxonomy" id="2909339"/>
    <lineage>
        <taxon>Bacteria</taxon>
        <taxon>Pseudomonadati</taxon>
        <taxon>Bacteroidota</taxon>
        <taxon>Cytophagia</taxon>
        <taxon>Cytophagales</taxon>
        <taxon>Spirosomataceae</taxon>
        <taxon>Dyadobacter</taxon>
    </lineage>
</organism>
<gene>
    <name evidence="8" type="ORF">L0661_20995</name>
</gene>
<reference evidence="8" key="1">
    <citation type="submission" date="2022-01" db="EMBL/GenBank/DDBJ databases">
        <title>Novel species in genus Dyadobacter.</title>
        <authorList>
            <person name="Ma C."/>
        </authorList>
    </citation>
    <scope>NUCLEOTIDE SEQUENCE</scope>
    <source>
        <strain evidence="8">CY357</strain>
    </source>
</reference>
<sequence>MTAKEALKLLKHDGWYEKTQKGSHLQLIHPLKHGKITLPIHSGDLKPATLHSILKMAGLK</sequence>
<accession>A0A9X1TW68</accession>
<dbReference type="Gene3D" id="3.30.920.30">
    <property type="entry name" value="Hypothetical protein"/>
    <property type="match status" value="1"/>
</dbReference>
<proteinExistence type="inferred from homology"/>
<keyword evidence="3" id="KW-0540">Nuclease</keyword>